<evidence type="ECO:0000256" key="1">
    <source>
        <dbReference type="ARBA" id="ARBA00004370"/>
    </source>
</evidence>
<dbReference type="InterPro" id="IPR005828">
    <property type="entry name" value="MFS_sugar_transport-like"/>
</dbReference>
<feature type="transmembrane region" description="Helical" evidence="5">
    <location>
        <begin position="323"/>
        <end position="347"/>
    </location>
</feature>
<dbReference type="GO" id="GO:0022857">
    <property type="term" value="F:transmembrane transporter activity"/>
    <property type="evidence" value="ECO:0007669"/>
    <property type="project" value="InterPro"/>
</dbReference>
<dbReference type="AlphaFoldDB" id="A0A2T7G1K7"/>
<dbReference type="Gene3D" id="1.20.1250.20">
    <property type="entry name" value="MFS general substrate transporter like domains"/>
    <property type="match status" value="2"/>
</dbReference>
<evidence type="ECO:0000256" key="4">
    <source>
        <dbReference type="ARBA" id="ARBA00023136"/>
    </source>
</evidence>
<name>A0A2T7G1K7_9RHOB</name>
<feature type="transmembrane region" description="Helical" evidence="5">
    <location>
        <begin position="158"/>
        <end position="180"/>
    </location>
</feature>
<dbReference type="InterPro" id="IPR036259">
    <property type="entry name" value="MFS_trans_sf"/>
</dbReference>
<dbReference type="PANTHER" id="PTHR23521:SF3">
    <property type="entry name" value="MFS TRANSPORTER"/>
    <property type="match status" value="1"/>
</dbReference>
<dbReference type="EMBL" id="QCYG01000001">
    <property type="protein sequence ID" value="PVA08280.1"/>
    <property type="molecule type" value="Genomic_DNA"/>
</dbReference>
<protein>
    <submittedName>
        <fullName evidence="7">MFS transporter</fullName>
    </submittedName>
</protein>
<feature type="transmembrane region" description="Helical" evidence="5">
    <location>
        <begin position="235"/>
        <end position="253"/>
    </location>
</feature>
<sequence length="423" mass="44687">MIKVFFASWALFLGIFMLMVGNGLQGTLLGVRGSLEDFSTFEMSIVMSAYFVGFLGGSRLAPEMIRRVGHVRVFAALGSTISAVLILYPVLPEVWAWTLGRVVIGFCFSGVYVTAESWLNNAATNENRGQSLSLYMLAQMSGIVLAQVILSFGDVSGYILFIIPSVLVSLAFAPILLSITPTPAFETTRPMKLKDLIGTSPLASVGMFLLGGVFAAQFGMTAVYGVEAGLNVKEISLLVSVIYVAALAAQYPIGWASDRMDRRVLIIGLAALGGAGAILAALSGGSLPVILVGAALVGGTSNPLYALYIAYANDFLEHEDMPAASAGFIFINGVGAIMGPILLGYVMGVFGEASFWVAVATLMLAMAAYGGLRMLQRPSDTAVEDQVSYAPVLANASVVAVDMAQEVYIETELEEQAQDESDS</sequence>
<accession>A0A2T7G1K7</accession>
<dbReference type="Pfam" id="PF00083">
    <property type="entry name" value="Sugar_tr"/>
    <property type="match status" value="1"/>
</dbReference>
<evidence type="ECO:0000313" key="7">
    <source>
        <dbReference type="EMBL" id="PVA08280.1"/>
    </source>
</evidence>
<feature type="domain" description="Major facilitator superfamily (MFS) profile" evidence="6">
    <location>
        <begin position="7"/>
        <end position="377"/>
    </location>
</feature>
<dbReference type="InterPro" id="IPR047200">
    <property type="entry name" value="MFS_YcaD-like"/>
</dbReference>
<keyword evidence="8" id="KW-1185">Reference proteome</keyword>
<feature type="transmembrane region" description="Helical" evidence="5">
    <location>
        <begin position="39"/>
        <end position="57"/>
    </location>
</feature>
<comment type="subcellular location">
    <subcellularLocation>
        <location evidence="1">Membrane</location>
    </subcellularLocation>
</comment>
<dbReference type="InterPro" id="IPR011701">
    <property type="entry name" value="MFS"/>
</dbReference>
<keyword evidence="2 5" id="KW-0812">Transmembrane</keyword>
<dbReference type="GO" id="GO:0005886">
    <property type="term" value="C:plasma membrane"/>
    <property type="evidence" value="ECO:0007669"/>
    <property type="project" value="TreeGrafter"/>
</dbReference>
<dbReference type="CDD" id="cd17477">
    <property type="entry name" value="MFS_YcaD_like"/>
    <property type="match status" value="1"/>
</dbReference>
<keyword evidence="4 5" id="KW-0472">Membrane</keyword>
<feature type="transmembrane region" description="Helical" evidence="5">
    <location>
        <begin position="69"/>
        <end position="88"/>
    </location>
</feature>
<feature type="transmembrane region" description="Helical" evidence="5">
    <location>
        <begin position="201"/>
        <end position="223"/>
    </location>
</feature>
<evidence type="ECO:0000256" key="5">
    <source>
        <dbReference type="SAM" id="Phobius"/>
    </source>
</evidence>
<keyword evidence="3 5" id="KW-1133">Transmembrane helix</keyword>
<dbReference type="PROSITE" id="PS50850">
    <property type="entry name" value="MFS"/>
    <property type="match status" value="1"/>
</dbReference>
<organism evidence="7 8">
    <name type="scientific">Thalassorhabdomicrobium marinisediminis</name>
    <dbReference type="NCBI Taxonomy" id="2170577"/>
    <lineage>
        <taxon>Bacteria</taxon>
        <taxon>Pseudomonadati</taxon>
        <taxon>Pseudomonadota</taxon>
        <taxon>Alphaproteobacteria</taxon>
        <taxon>Rhodobacterales</taxon>
        <taxon>Paracoccaceae</taxon>
        <taxon>Thalassorhabdomicrobium</taxon>
    </lineage>
</organism>
<dbReference type="Pfam" id="PF07690">
    <property type="entry name" value="MFS_1"/>
    <property type="match status" value="1"/>
</dbReference>
<dbReference type="OrthoDB" id="9810614at2"/>
<feature type="transmembrane region" description="Helical" evidence="5">
    <location>
        <begin position="134"/>
        <end position="152"/>
    </location>
</feature>
<feature type="transmembrane region" description="Helical" evidence="5">
    <location>
        <begin position="265"/>
        <end position="283"/>
    </location>
</feature>
<reference evidence="7 8" key="1">
    <citation type="submission" date="2018-04" db="EMBL/GenBank/DDBJ databases">
        <title>Pelagivirga bohaiensis gen. nov., sp. nov., a bacterium isolated from the Bohai Sea.</title>
        <authorList>
            <person name="Ji X."/>
        </authorList>
    </citation>
    <scope>NUCLEOTIDE SEQUENCE [LARGE SCALE GENOMIC DNA]</scope>
    <source>
        <strain evidence="7 8">BH-SD16</strain>
    </source>
</reference>
<proteinExistence type="predicted"/>
<evidence type="ECO:0000259" key="6">
    <source>
        <dbReference type="PROSITE" id="PS50850"/>
    </source>
</evidence>
<evidence type="ECO:0000256" key="2">
    <source>
        <dbReference type="ARBA" id="ARBA00022692"/>
    </source>
</evidence>
<dbReference type="PANTHER" id="PTHR23521">
    <property type="entry name" value="TRANSPORTER MFS SUPERFAMILY"/>
    <property type="match status" value="1"/>
</dbReference>
<dbReference type="Proteomes" id="UP000244817">
    <property type="component" value="Unassembled WGS sequence"/>
</dbReference>
<evidence type="ECO:0000313" key="8">
    <source>
        <dbReference type="Proteomes" id="UP000244817"/>
    </source>
</evidence>
<comment type="caution">
    <text evidence="7">The sequence shown here is derived from an EMBL/GenBank/DDBJ whole genome shotgun (WGS) entry which is preliminary data.</text>
</comment>
<dbReference type="SUPFAM" id="SSF103473">
    <property type="entry name" value="MFS general substrate transporter"/>
    <property type="match status" value="1"/>
</dbReference>
<dbReference type="RefSeq" id="WP_108639434.1">
    <property type="nucleotide sequence ID" value="NZ_QCYG01000001.1"/>
</dbReference>
<feature type="transmembrane region" description="Helical" evidence="5">
    <location>
        <begin position="94"/>
        <end position="113"/>
    </location>
</feature>
<dbReference type="InterPro" id="IPR020846">
    <property type="entry name" value="MFS_dom"/>
</dbReference>
<evidence type="ECO:0000256" key="3">
    <source>
        <dbReference type="ARBA" id="ARBA00022989"/>
    </source>
</evidence>
<feature type="transmembrane region" description="Helical" evidence="5">
    <location>
        <begin position="353"/>
        <end position="372"/>
    </location>
</feature>
<gene>
    <name evidence="7" type="ORF">DC363_01975</name>
</gene>
<feature type="transmembrane region" description="Helical" evidence="5">
    <location>
        <begin position="289"/>
        <end position="311"/>
    </location>
</feature>